<accession>A0A0M8NV09</accession>
<organism evidence="1 2">
    <name type="scientific">Penicillium nordicum</name>
    <dbReference type="NCBI Taxonomy" id="229535"/>
    <lineage>
        <taxon>Eukaryota</taxon>
        <taxon>Fungi</taxon>
        <taxon>Dikarya</taxon>
        <taxon>Ascomycota</taxon>
        <taxon>Pezizomycotina</taxon>
        <taxon>Eurotiomycetes</taxon>
        <taxon>Eurotiomycetidae</taxon>
        <taxon>Eurotiales</taxon>
        <taxon>Aspergillaceae</taxon>
        <taxon>Penicillium</taxon>
    </lineage>
</organism>
<keyword evidence="2" id="KW-1185">Reference proteome</keyword>
<gene>
    <name evidence="1" type="ORF">ACN38_g9818</name>
</gene>
<evidence type="ECO:0000313" key="1">
    <source>
        <dbReference type="EMBL" id="KOS39338.1"/>
    </source>
</evidence>
<dbReference type="AlphaFoldDB" id="A0A0M8NV09"/>
<evidence type="ECO:0000313" key="2">
    <source>
        <dbReference type="Proteomes" id="UP000037696"/>
    </source>
</evidence>
<reference evidence="1 2" key="1">
    <citation type="submission" date="2015-08" db="EMBL/GenBank/DDBJ databases">
        <title>Genome sequencing of Penicillium nordicum.</title>
        <authorList>
            <person name="Nguyen H.D."/>
            <person name="Seifert K.A."/>
        </authorList>
    </citation>
    <scope>NUCLEOTIDE SEQUENCE [LARGE SCALE GENOMIC DNA]</scope>
    <source>
        <strain evidence="1 2">DAOMC 185683</strain>
    </source>
</reference>
<comment type="caution">
    <text evidence="1">The sequence shown here is derived from an EMBL/GenBank/DDBJ whole genome shotgun (WGS) entry which is preliminary data.</text>
</comment>
<sequence length="66" mass="7463">MECVFDSLLINIESGARWLDHVTPKLASKRSANFLTSDSLQIHFRFNSDSLLLNNNPMHGLLFATD</sequence>
<dbReference type="Proteomes" id="UP000037696">
    <property type="component" value="Unassembled WGS sequence"/>
</dbReference>
<dbReference type="OrthoDB" id="9806404at2759"/>
<protein>
    <submittedName>
        <fullName evidence="1">Uncharacterized protein</fullName>
    </submittedName>
</protein>
<proteinExistence type="predicted"/>
<name>A0A0M8NV09_9EURO</name>
<dbReference type="EMBL" id="LHQQ01000207">
    <property type="protein sequence ID" value="KOS39338.1"/>
    <property type="molecule type" value="Genomic_DNA"/>
</dbReference>